<organism evidence="3 4">
    <name type="scientific">Leptospirillum ferrodiazotrophum</name>
    <dbReference type="NCBI Taxonomy" id="412449"/>
    <lineage>
        <taxon>Bacteria</taxon>
        <taxon>Pseudomonadati</taxon>
        <taxon>Nitrospirota</taxon>
        <taxon>Nitrospiria</taxon>
        <taxon>Nitrospirales</taxon>
        <taxon>Nitrospiraceae</taxon>
        <taxon>Leptospirillum</taxon>
    </lineage>
</organism>
<dbReference type="GO" id="GO:0016853">
    <property type="term" value="F:isomerase activity"/>
    <property type="evidence" value="ECO:0007669"/>
    <property type="project" value="UniProtKB-KW"/>
</dbReference>
<protein>
    <submittedName>
        <fullName evidence="3">5-carboxymethyl-2-hydroxymuconate Delta-isomerase</fullName>
    </submittedName>
</protein>
<dbReference type="InterPro" id="IPR011234">
    <property type="entry name" value="Fumarylacetoacetase-like_C"/>
</dbReference>
<dbReference type="GO" id="GO:0046872">
    <property type="term" value="F:metal ion binding"/>
    <property type="evidence" value="ECO:0007669"/>
    <property type="project" value="UniProtKB-KW"/>
</dbReference>
<name>C6HWT6_9BACT</name>
<keyword evidence="1" id="KW-0479">Metal-binding</keyword>
<feature type="domain" description="Fumarylacetoacetase-like C-terminal" evidence="2">
    <location>
        <begin position="62"/>
        <end position="250"/>
    </location>
</feature>
<dbReference type="Pfam" id="PF01557">
    <property type="entry name" value="FAA_hydrolase"/>
    <property type="match status" value="1"/>
</dbReference>
<accession>C6HWT6</accession>
<evidence type="ECO:0000313" key="4">
    <source>
        <dbReference type="Proteomes" id="UP000009374"/>
    </source>
</evidence>
<dbReference type="GO" id="GO:0018773">
    <property type="term" value="F:acetylpyruvate hydrolase activity"/>
    <property type="evidence" value="ECO:0007669"/>
    <property type="project" value="TreeGrafter"/>
</dbReference>
<proteinExistence type="predicted"/>
<dbReference type="PANTHER" id="PTHR11820">
    <property type="entry name" value="ACYLPYRUVASE"/>
    <property type="match status" value="1"/>
</dbReference>
<dbReference type="Gene3D" id="3.90.850.10">
    <property type="entry name" value="Fumarylacetoacetase-like, C-terminal domain"/>
    <property type="match status" value="1"/>
</dbReference>
<dbReference type="PANTHER" id="PTHR11820:SF7">
    <property type="entry name" value="ACYLPYRUVASE FAHD1, MITOCHONDRIAL"/>
    <property type="match status" value="1"/>
</dbReference>
<reference evidence="3 4" key="1">
    <citation type="journal article" date="2009" name="Appl. Environ. Microbiol.">
        <title>Community genomic and proteomic analyses of chemoautotrophic iron-oxidizing "Leptospirillum rubarum" (Group II) and "Leptospirillum ferrodiazotrophum" (Group III) bacteria in acid mine drainage biofilms.</title>
        <authorList>
            <person name="Goltsman D.S."/>
            <person name="Denef V.J."/>
            <person name="Singer S.W."/>
            <person name="VerBerkmoes N.C."/>
            <person name="Lefsrud M."/>
            <person name="Mueller R.S."/>
            <person name="Dick G.J."/>
            <person name="Sun C.L."/>
            <person name="Wheeler K.E."/>
            <person name="Zemla A."/>
            <person name="Baker B.J."/>
            <person name="Hauser L."/>
            <person name="Land M."/>
            <person name="Shah M.B."/>
            <person name="Thelen M.P."/>
            <person name="Hettich R.L."/>
            <person name="Banfield J.F."/>
        </authorList>
    </citation>
    <scope>NUCLEOTIDE SEQUENCE [LARGE SCALE GENOMIC DNA]</scope>
</reference>
<keyword evidence="3" id="KW-0413">Isomerase</keyword>
<dbReference type="EMBL" id="GG693871">
    <property type="protein sequence ID" value="EES52896.1"/>
    <property type="molecule type" value="Genomic_DNA"/>
</dbReference>
<keyword evidence="4" id="KW-1185">Reference proteome</keyword>
<dbReference type="InterPro" id="IPR036663">
    <property type="entry name" value="Fumarylacetoacetase_C_sf"/>
</dbReference>
<gene>
    <name evidence="3" type="ORF">UBAL3_82700011</name>
</gene>
<dbReference type="AlphaFoldDB" id="C6HWT6"/>
<sequence length="275" mass="29874">MSPLPREARAAREGDFFVRYRRRGERRILCGRLISGERISGFDGSVDPVGDVSWLPPVSPRKIVAVGLNDREHALEMGKPLPREPLLFLKAVTSLAAHGSPVVYPQVSSRVDYEGEIALVVGRTADHIAPREAKRHIFGLCAANDVTARDIQASDVQYTRAKSFPGFCPVGPAIEVGGTPEGRTVITRVNGEIRQEGRVSSQIFGWEDLVSYISHMMPLEPGDIVLTGTYRGVGAVKIGDRMTVEVSGIPIPLSNTLVSDPHPGLFSLWPQAMGS</sequence>
<evidence type="ECO:0000313" key="3">
    <source>
        <dbReference type="EMBL" id="EES52896.1"/>
    </source>
</evidence>
<evidence type="ECO:0000259" key="2">
    <source>
        <dbReference type="Pfam" id="PF01557"/>
    </source>
</evidence>
<dbReference type="SUPFAM" id="SSF56529">
    <property type="entry name" value="FAH"/>
    <property type="match status" value="1"/>
</dbReference>
<evidence type="ECO:0000256" key="1">
    <source>
        <dbReference type="ARBA" id="ARBA00022723"/>
    </source>
</evidence>
<dbReference type="Proteomes" id="UP000009374">
    <property type="component" value="Unassembled WGS sequence"/>
</dbReference>